<dbReference type="RefSeq" id="WP_139598144.1">
    <property type="nucleotide sequence ID" value="NZ_VDDC01000010.1"/>
</dbReference>
<dbReference type="PANTHER" id="PTHR30429:SF1">
    <property type="entry name" value="D-METHIONINE-BINDING LIPOPROTEIN METQ-RELATED"/>
    <property type="match status" value="1"/>
</dbReference>
<comment type="caution">
    <text evidence="8">The sequence shown here is derived from an EMBL/GenBank/DDBJ whole genome shotgun (WGS) entry which is preliminary data.</text>
</comment>
<dbReference type="CDD" id="cd13598">
    <property type="entry name" value="PBP2_lipoprotein_IlpA_like"/>
    <property type="match status" value="1"/>
</dbReference>
<reference evidence="8 9" key="1">
    <citation type="submission" date="2019-06" db="EMBL/GenBank/DDBJ databases">
        <authorList>
            <person name="Li J."/>
        </authorList>
    </citation>
    <scope>NUCLEOTIDE SEQUENCE [LARGE SCALE GENOMIC DNA]</scope>
    <source>
        <strain evidence="8 9">CGMCC 1.8012</strain>
    </source>
</reference>
<keyword evidence="3 7" id="KW-0732">Signal</keyword>
<proteinExistence type="inferred from homology"/>
<evidence type="ECO:0000313" key="9">
    <source>
        <dbReference type="Proteomes" id="UP000304880"/>
    </source>
</evidence>
<evidence type="ECO:0000256" key="4">
    <source>
        <dbReference type="ARBA" id="ARBA00023136"/>
    </source>
</evidence>
<sequence>MLRLTTFVSAIALSSAAMASVAMAEDIKVGVSPGEHGEIMEKVAEVAEPLGLTIEVIEFSDYVVPNQALADGDLDANSFQHRPYLENQMKDRGFELVEVGTTITTPMGIYSDKVEDIADLPEGAQVAIPNDPTNGGRALLILQDLGLITLAEGTGLVPSPLDVSDNPKGLQFLELDAAQLPRALADADIAVINTNYALASGLSPREDAIAMEKADSPYVNILVVQQGREAEPWVKTMVEAYQSPEVKAFIDEKYDGAVITSW</sequence>
<evidence type="ECO:0000313" key="8">
    <source>
        <dbReference type="EMBL" id="TNH40096.1"/>
    </source>
</evidence>
<keyword evidence="4" id="KW-0472">Membrane</keyword>
<dbReference type="PANTHER" id="PTHR30429">
    <property type="entry name" value="D-METHIONINE-BINDING LIPOPROTEIN METQ"/>
    <property type="match status" value="1"/>
</dbReference>
<organism evidence="8 9">
    <name type="scientific">Paracoccus haeundaensis</name>
    <dbReference type="NCBI Taxonomy" id="225362"/>
    <lineage>
        <taxon>Bacteria</taxon>
        <taxon>Pseudomonadati</taxon>
        <taxon>Pseudomonadota</taxon>
        <taxon>Alphaproteobacteria</taxon>
        <taxon>Rhodobacterales</taxon>
        <taxon>Paracoccaceae</taxon>
        <taxon>Paracoccus</taxon>
    </lineage>
</organism>
<dbReference type="SUPFAM" id="SSF53850">
    <property type="entry name" value="Periplasmic binding protein-like II"/>
    <property type="match status" value="1"/>
</dbReference>
<dbReference type="Proteomes" id="UP000304880">
    <property type="component" value="Unassembled WGS sequence"/>
</dbReference>
<name>A0A5C4R800_9RHOB</name>
<dbReference type="AlphaFoldDB" id="A0A5C4R800"/>
<gene>
    <name evidence="8" type="ORF">FHD67_05820</name>
</gene>
<dbReference type="GO" id="GO:0016020">
    <property type="term" value="C:membrane"/>
    <property type="evidence" value="ECO:0007669"/>
    <property type="project" value="UniProtKB-SubCell"/>
</dbReference>
<evidence type="ECO:0000256" key="3">
    <source>
        <dbReference type="ARBA" id="ARBA00022729"/>
    </source>
</evidence>
<dbReference type="InterPro" id="IPR004872">
    <property type="entry name" value="Lipoprotein_NlpA"/>
</dbReference>
<feature type="signal peptide" evidence="7">
    <location>
        <begin position="1"/>
        <end position="24"/>
    </location>
</feature>
<dbReference type="NCBIfam" id="TIGR00363">
    <property type="entry name" value="MetQ/NlpA family lipoprotein"/>
    <property type="match status" value="1"/>
</dbReference>
<evidence type="ECO:0000256" key="1">
    <source>
        <dbReference type="ARBA" id="ARBA00004635"/>
    </source>
</evidence>
<keyword evidence="9" id="KW-1185">Reference proteome</keyword>
<comment type="subcellular location">
    <subcellularLocation>
        <location evidence="1">Membrane</location>
        <topology evidence="1">Lipid-anchor</topology>
    </subcellularLocation>
</comment>
<dbReference type="PIRSF" id="PIRSF002854">
    <property type="entry name" value="MetQ"/>
    <property type="match status" value="1"/>
</dbReference>
<protein>
    <submittedName>
        <fullName evidence="8">MetQ/NlpA family ABC transporter substrate-binding protein</fullName>
    </submittedName>
</protein>
<evidence type="ECO:0000256" key="6">
    <source>
        <dbReference type="ARBA" id="ARBA00023288"/>
    </source>
</evidence>
<dbReference type="Pfam" id="PF03180">
    <property type="entry name" value="Lipoprotein_9"/>
    <property type="match status" value="1"/>
</dbReference>
<comment type="similarity">
    <text evidence="2">Belongs to the NlpA lipoprotein family.</text>
</comment>
<evidence type="ECO:0000256" key="7">
    <source>
        <dbReference type="SAM" id="SignalP"/>
    </source>
</evidence>
<evidence type="ECO:0000256" key="2">
    <source>
        <dbReference type="ARBA" id="ARBA00008973"/>
    </source>
</evidence>
<accession>A0A5C4R800</accession>
<keyword evidence="6" id="KW-0449">Lipoprotein</keyword>
<feature type="chain" id="PRO_5023122830" evidence="7">
    <location>
        <begin position="25"/>
        <end position="262"/>
    </location>
</feature>
<dbReference type="Gene3D" id="3.40.190.10">
    <property type="entry name" value="Periplasmic binding protein-like II"/>
    <property type="match status" value="2"/>
</dbReference>
<evidence type="ECO:0000256" key="5">
    <source>
        <dbReference type="ARBA" id="ARBA00023139"/>
    </source>
</evidence>
<keyword evidence="5" id="KW-0564">Palmitate</keyword>
<dbReference type="EMBL" id="VDDC01000010">
    <property type="protein sequence ID" value="TNH40096.1"/>
    <property type="molecule type" value="Genomic_DNA"/>
</dbReference>